<protein>
    <submittedName>
        <fullName evidence="2">Uncharacterized protein</fullName>
    </submittedName>
</protein>
<feature type="non-terminal residue" evidence="2">
    <location>
        <position position="1"/>
    </location>
</feature>
<keyword evidence="1" id="KW-0812">Transmembrane</keyword>
<proteinExistence type="predicted"/>
<evidence type="ECO:0000313" key="2">
    <source>
        <dbReference type="EMBL" id="KKL75163.1"/>
    </source>
</evidence>
<dbReference type="AlphaFoldDB" id="A0A0F9ELZ8"/>
<gene>
    <name evidence="2" type="ORF">LCGC14_2057640</name>
</gene>
<feature type="non-terminal residue" evidence="2">
    <location>
        <position position="704"/>
    </location>
</feature>
<comment type="caution">
    <text evidence="2">The sequence shown here is derived from an EMBL/GenBank/DDBJ whole genome shotgun (WGS) entry which is preliminary data.</text>
</comment>
<keyword evidence="1" id="KW-1133">Transmembrane helix</keyword>
<organism evidence="2">
    <name type="scientific">marine sediment metagenome</name>
    <dbReference type="NCBI Taxonomy" id="412755"/>
    <lineage>
        <taxon>unclassified sequences</taxon>
        <taxon>metagenomes</taxon>
        <taxon>ecological metagenomes</taxon>
    </lineage>
</organism>
<reference evidence="2" key="1">
    <citation type="journal article" date="2015" name="Nature">
        <title>Complex archaea that bridge the gap between prokaryotes and eukaryotes.</title>
        <authorList>
            <person name="Spang A."/>
            <person name="Saw J.H."/>
            <person name="Jorgensen S.L."/>
            <person name="Zaremba-Niedzwiedzka K."/>
            <person name="Martijn J."/>
            <person name="Lind A.E."/>
            <person name="van Eijk R."/>
            <person name="Schleper C."/>
            <person name="Guy L."/>
            <person name="Ettema T.J."/>
        </authorList>
    </citation>
    <scope>NUCLEOTIDE SEQUENCE</scope>
</reference>
<feature type="transmembrane region" description="Helical" evidence="1">
    <location>
        <begin position="52"/>
        <end position="72"/>
    </location>
</feature>
<accession>A0A0F9ELZ8</accession>
<name>A0A0F9ELZ8_9ZZZZ</name>
<sequence>ELFYEIRHKTYATAWNLYKKQLLSDIIGQVFMSVTASIISATVEALLTATVIFAPIAHVSGTLAYLSVYLLMTKFSIDMKLHQAEAVTRSQAFYTISSDQRDPTSLNDRSIVDRVLKDSMAAALIGHPGGYYTQVSGGEPDNMYTGEVLVSPPTFGLSNINLIQKIVDFGGLLALLWENFVEMGESDPDSFTALDFDDTNLNFYLLTSELASYNQRADYSYRNADGIFHPSNQYFANSLGYLEMRVKTASNNQLDTIIPTNVDGRPSYQFINSTVHSLTLPQSVLYKPIVLSQDRYNELYSQNDPEPGHLVIAVRTKDYSNTRGMNPYNWNSTEQLAGYKAKIPLSNKQFEYPIQKISIDVIKQSGIIPSYDRKDIIINKSYYAIEEGTLYFTKSLEEIISEQYLEFEAVLQQSNLLTTSIYFNINILFDRIIKNTNASTNSLALAQATSYAIMDYFNQYMKAEVSANMISEIAYTETLTFWSTVISTPLAYFGALLATKAVGKMAAKAGADLTTKAWKNLMARRTSGMGLIIILKAAIKEVFQEIIEDGFIEALAENLVNLAGGNDDLGYWISALGTSRREVSGALGRIILGTSSSKANFKSKISLLAARITGNSKMEQKIKKQIDLDFTKKQIEADQKRAQMSTWRKFMNANTFKGIFMMTTSLFFGRISYITLVGFSSLIEGTVGITPQVYGEAKTMAHLK</sequence>
<keyword evidence="1" id="KW-0472">Membrane</keyword>
<dbReference type="EMBL" id="LAZR01024428">
    <property type="protein sequence ID" value="KKL75163.1"/>
    <property type="molecule type" value="Genomic_DNA"/>
</dbReference>
<evidence type="ECO:0000256" key="1">
    <source>
        <dbReference type="SAM" id="Phobius"/>
    </source>
</evidence>